<evidence type="ECO:0000256" key="1">
    <source>
        <dbReference type="SAM" id="MobiDB-lite"/>
    </source>
</evidence>
<proteinExistence type="predicted"/>
<keyword evidence="3" id="KW-1185">Reference proteome</keyword>
<dbReference type="Proteomes" id="UP001307849">
    <property type="component" value="Unassembled WGS sequence"/>
</dbReference>
<accession>A0AAN8N641</accession>
<organism evidence="2 3">
    <name type="scientific">Arthrobotrys conoides</name>
    <dbReference type="NCBI Taxonomy" id="74498"/>
    <lineage>
        <taxon>Eukaryota</taxon>
        <taxon>Fungi</taxon>
        <taxon>Dikarya</taxon>
        <taxon>Ascomycota</taxon>
        <taxon>Pezizomycotina</taxon>
        <taxon>Orbiliomycetes</taxon>
        <taxon>Orbiliales</taxon>
        <taxon>Orbiliaceae</taxon>
        <taxon>Arthrobotrys</taxon>
    </lineage>
</organism>
<sequence length="162" mass="17925">MVGNNDDESSQPNVPEASMGETNDDESNQPNVPEAGMGGNNDDESSQPNVPEASMGGTNDDESSQPNVPESSQPNVPEASMGGTNDDESEGEDRPERYEGEELNISFVVSKELRDDLRDRFIIDKYIRYSNDSNKLKKTKGEYNRLIDTIREQTDDTDADDQ</sequence>
<protein>
    <submittedName>
        <fullName evidence="2">Uncharacterized protein</fullName>
    </submittedName>
</protein>
<dbReference type="EMBL" id="JAVHJM010000016">
    <property type="protein sequence ID" value="KAK6497042.1"/>
    <property type="molecule type" value="Genomic_DNA"/>
</dbReference>
<evidence type="ECO:0000313" key="3">
    <source>
        <dbReference type="Proteomes" id="UP001307849"/>
    </source>
</evidence>
<dbReference type="AlphaFoldDB" id="A0AAN8N641"/>
<comment type="caution">
    <text evidence="2">The sequence shown here is derived from an EMBL/GenBank/DDBJ whole genome shotgun (WGS) entry which is preliminary data.</text>
</comment>
<gene>
    <name evidence="2" type="ORF">TWF506_004814</name>
</gene>
<name>A0AAN8N641_9PEZI</name>
<reference evidence="2 3" key="1">
    <citation type="submission" date="2019-10" db="EMBL/GenBank/DDBJ databases">
        <authorList>
            <person name="Palmer J.M."/>
        </authorList>
    </citation>
    <scope>NUCLEOTIDE SEQUENCE [LARGE SCALE GENOMIC DNA]</scope>
    <source>
        <strain evidence="2 3">TWF506</strain>
    </source>
</reference>
<feature type="region of interest" description="Disordered" evidence="1">
    <location>
        <begin position="1"/>
        <end position="103"/>
    </location>
</feature>
<feature type="compositionally biased region" description="Polar residues" evidence="1">
    <location>
        <begin position="64"/>
        <end position="75"/>
    </location>
</feature>
<evidence type="ECO:0000313" key="2">
    <source>
        <dbReference type="EMBL" id="KAK6497042.1"/>
    </source>
</evidence>